<name>A0A010ST61_PSEFL</name>
<evidence type="ECO:0000313" key="2">
    <source>
        <dbReference type="Proteomes" id="UP000022611"/>
    </source>
</evidence>
<dbReference type="EMBL" id="AFOY02000015">
    <property type="protein sequence ID" value="EXF94153.1"/>
    <property type="molecule type" value="Genomic_DNA"/>
</dbReference>
<protein>
    <submittedName>
        <fullName evidence="1">Uncharacterized protein</fullName>
    </submittedName>
</protein>
<dbReference type="HOGENOM" id="CLU_2900791_0_0_6"/>
<gene>
    <name evidence="1" type="ORF">HK44_008955</name>
</gene>
<dbReference type="PATRIC" id="fig|1042209.11.peg.4186"/>
<organism evidence="1 2">
    <name type="scientific">Pseudomonas fluorescens HK44</name>
    <dbReference type="NCBI Taxonomy" id="1042209"/>
    <lineage>
        <taxon>Bacteria</taxon>
        <taxon>Pseudomonadati</taxon>
        <taxon>Pseudomonadota</taxon>
        <taxon>Gammaproteobacteria</taxon>
        <taxon>Pseudomonadales</taxon>
        <taxon>Pseudomonadaceae</taxon>
        <taxon>Pseudomonas</taxon>
    </lineage>
</organism>
<reference evidence="1 2" key="1">
    <citation type="journal article" date="2011" name="J. Bacteriol.">
        <title>Draft genome sequence of the polycyclic aromatic hydrocarbon-degrading, genetically engineered bioluminescent bioreporter Pseudomonas fluorescens HK44.</title>
        <authorList>
            <person name="Chauhan A."/>
            <person name="Layton A.C."/>
            <person name="Williams D.E."/>
            <person name="Smartt A.E."/>
            <person name="Ripp S."/>
            <person name="Karpinets T.V."/>
            <person name="Brown S.D."/>
            <person name="Sayler G.S."/>
        </authorList>
    </citation>
    <scope>NUCLEOTIDE SEQUENCE [LARGE SCALE GENOMIC DNA]</scope>
    <source>
        <strain evidence="1 2">HK44</strain>
    </source>
</reference>
<proteinExistence type="predicted"/>
<dbReference type="Proteomes" id="UP000022611">
    <property type="component" value="Unassembled WGS sequence"/>
</dbReference>
<dbReference type="AlphaFoldDB" id="A0A010ST61"/>
<comment type="caution">
    <text evidence="1">The sequence shown here is derived from an EMBL/GenBank/DDBJ whole genome shotgun (WGS) entry which is preliminary data.</text>
</comment>
<accession>A0A010ST61</accession>
<evidence type="ECO:0000313" key="1">
    <source>
        <dbReference type="EMBL" id="EXF94153.1"/>
    </source>
</evidence>
<sequence length="62" mass="7130">MPKVDFGMVFLYLENARQPCTASFMYLILRLLFYRVTDDRCPIAGQPSTCTCTFDRSALLND</sequence>